<dbReference type="InterPro" id="IPR020845">
    <property type="entry name" value="AMP-binding_CS"/>
</dbReference>
<dbReference type="KEGG" id="halc:EY643_05280"/>
<evidence type="ECO:0000259" key="1">
    <source>
        <dbReference type="Pfam" id="PF00501"/>
    </source>
</evidence>
<dbReference type="AlphaFoldDB" id="A0A5P9NHV5"/>
<dbReference type="OrthoDB" id="9803968at2"/>
<dbReference type="InterPro" id="IPR045851">
    <property type="entry name" value="AMP-bd_C_sf"/>
</dbReference>
<organism evidence="3 4">
    <name type="scientific">Halioglobus maricola</name>
    <dbReference type="NCBI Taxonomy" id="2601894"/>
    <lineage>
        <taxon>Bacteria</taxon>
        <taxon>Pseudomonadati</taxon>
        <taxon>Pseudomonadota</taxon>
        <taxon>Gammaproteobacteria</taxon>
        <taxon>Cellvibrionales</taxon>
        <taxon>Halieaceae</taxon>
        <taxon>Halioglobus</taxon>
    </lineage>
</organism>
<dbReference type="Pfam" id="PF13193">
    <property type="entry name" value="AMP-binding_C"/>
    <property type="match status" value="1"/>
</dbReference>
<dbReference type="Gene3D" id="3.40.50.980">
    <property type="match status" value="2"/>
</dbReference>
<dbReference type="InterPro" id="IPR050237">
    <property type="entry name" value="ATP-dep_AMP-bd_enzyme"/>
</dbReference>
<dbReference type="Pfam" id="PF00501">
    <property type="entry name" value="AMP-binding"/>
    <property type="match status" value="1"/>
</dbReference>
<dbReference type="GO" id="GO:0016878">
    <property type="term" value="F:acid-thiol ligase activity"/>
    <property type="evidence" value="ECO:0007669"/>
    <property type="project" value="UniProtKB-ARBA"/>
</dbReference>
<evidence type="ECO:0000313" key="3">
    <source>
        <dbReference type="EMBL" id="QFU75106.1"/>
    </source>
</evidence>
<name>A0A5P9NHV5_9GAMM</name>
<evidence type="ECO:0008006" key="5">
    <source>
        <dbReference type="Google" id="ProtNLM"/>
    </source>
</evidence>
<dbReference type="PROSITE" id="PS00455">
    <property type="entry name" value="AMP_BINDING"/>
    <property type="match status" value="1"/>
</dbReference>
<dbReference type="Gene3D" id="2.30.38.10">
    <property type="entry name" value="Luciferase, Domain 3"/>
    <property type="match status" value="1"/>
</dbReference>
<sequence length="570" mass="61545">MPNCKPIENTLMSELKQEFDAALAQLIGPGAPWEIATDAQGLSYYANAPVNLREALYVARDHGDREFLIYEGERRTFNQLLDEADALGAALQGAGVGKGDRVALAMRNYPEWMSAFIAVTAIGAVVVPINSWGSPADVHFAVTDAGAKLAICDQQRADAAGTLLQDAGVQVLIARPADANDPAGLPSFVAAYAGKQPAHVDIDGDDLALIMYTSGTSGKPKGAASTHRALCQAVYNIECFAIAAAMTNGDLITAMLERGHEPTSLLAVPLFHVSGCHAQFLVNLRGGRRIVMMYKWDVDRALQYIEQERVTTLAAAPSMALDLLEAEGFDTTDTSSLFSLGVGGAATPPRIRSLLNEKMPQNFSGTGYGMTETNAQGSSLTGRAFRDNPGTSGFPHPVMEFRIRDEAGADLPQGDAGEIWVRGVTVIKEYWNRPDANASDFEDGWMRTGDIGYFDEDGLIYLADRAKDMIIRGGENIYPIEIENELLEHPAVKEVAVVGLPHERWGERVVAVAHLHPKSAASEQDLIDFAAARLAAFKAPSQVFISDQPLPRNAANKLLKREIKEGLPER</sequence>
<reference evidence="3 4" key="1">
    <citation type="submission" date="2019-02" db="EMBL/GenBank/DDBJ databases">
        <authorList>
            <person name="Li S.-H."/>
        </authorList>
    </citation>
    <scope>NUCLEOTIDE SEQUENCE [LARGE SCALE GENOMIC DNA]</scope>
    <source>
        <strain evidence="3 4">IMCC14385</strain>
    </source>
</reference>
<evidence type="ECO:0000259" key="2">
    <source>
        <dbReference type="Pfam" id="PF13193"/>
    </source>
</evidence>
<accession>A0A5P9NHV5</accession>
<keyword evidence="4" id="KW-1185">Reference proteome</keyword>
<dbReference type="Proteomes" id="UP000326287">
    <property type="component" value="Chromosome"/>
</dbReference>
<dbReference type="Gene3D" id="3.30.300.30">
    <property type="match status" value="1"/>
</dbReference>
<dbReference type="InterPro" id="IPR025110">
    <property type="entry name" value="AMP-bd_C"/>
</dbReference>
<dbReference type="SUPFAM" id="SSF56801">
    <property type="entry name" value="Acetyl-CoA synthetase-like"/>
    <property type="match status" value="1"/>
</dbReference>
<feature type="domain" description="AMP-binding enzyme C-terminal" evidence="2">
    <location>
        <begin position="481"/>
        <end position="557"/>
    </location>
</feature>
<evidence type="ECO:0000313" key="4">
    <source>
        <dbReference type="Proteomes" id="UP000326287"/>
    </source>
</evidence>
<protein>
    <recommendedName>
        <fullName evidence="5">Long-chain-fatty-acid--CoA ligase</fullName>
    </recommendedName>
</protein>
<dbReference type="InterPro" id="IPR000873">
    <property type="entry name" value="AMP-dep_synth/lig_dom"/>
</dbReference>
<dbReference type="EMBL" id="CP036422">
    <property type="protein sequence ID" value="QFU75106.1"/>
    <property type="molecule type" value="Genomic_DNA"/>
</dbReference>
<dbReference type="PANTHER" id="PTHR43767:SF1">
    <property type="entry name" value="NONRIBOSOMAL PEPTIDE SYNTHASE PES1 (EUROFUNG)-RELATED"/>
    <property type="match status" value="1"/>
</dbReference>
<gene>
    <name evidence="3" type="ORF">EY643_05280</name>
</gene>
<proteinExistence type="predicted"/>
<feature type="domain" description="AMP-dependent synthetase/ligase" evidence="1">
    <location>
        <begin position="59"/>
        <end position="431"/>
    </location>
</feature>
<dbReference type="PANTHER" id="PTHR43767">
    <property type="entry name" value="LONG-CHAIN-FATTY-ACID--COA LIGASE"/>
    <property type="match status" value="1"/>
</dbReference>